<evidence type="ECO:0000313" key="3">
    <source>
        <dbReference type="EMBL" id="OGY17111.1"/>
    </source>
</evidence>
<keyword evidence="1" id="KW-0472">Membrane</keyword>
<organism evidence="3 4">
    <name type="scientific">Candidatus Chisholmbacteria bacterium RIFCSPHIGHO2_01_FULL_49_18</name>
    <dbReference type="NCBI Taxonomy" id="1797590"/>
    <lineage>
        <taxon>Bacteria</taxon>
        <taxon>Candidatus Chisholmiibacteriota</taxon>
    </lineage>
</organism>
<accession>A0A1G1VNY6</accession>
<feature type="domain" description="Anti-sigma K factor RskA C-terminal" evidence="2">
    <location>
        <begin position="12"/>
        <end position="160"/>
    </location>
</feature>
<gene>
    <name evidence="3" type="ORF">A2785_00665</name>
</gene>
<dbReference type="GO" id="GO:0005886">
    <property type="term" value="C:plasma membrane"/>
    <property type="evidence" value="ECO:0007669"/>
    <property type="project" value="InterPro"/>
</dbReference>
<feature type="transmembrane region" description="Helical" evidence="1">
    <location>
        <begin position="6"/>
        <end position="23"/>
    </location>
</feature>
<comment type="caution">
    <text evidence="3">The sequence shown here is derived from an EMBL/GenBank/DDBJ whole genome shotgun (WGS) entry which is preliminary data.</text>
</comment>
<keyword evidence="1" id="KW-1133">Transmembrane helix</keyword>
<name>A0A1G1VNY6_9BACT</name>
<evidence type="ECO:0000313" key="4">
    <source>
        <dbReference type="Proteomes" id="UP000179069"/>
    </source>
</evidence>
<dbReference type="EMBL" id="MHCI01000006">
    <property type="protein sequence ID" value="OGY17111.1"/>
    <property type="molecule type" value="Genomic_DNA"/>
</dbReference>
<evidence type="ECO:0000256" key="1">
    <source>
        <dbReference type="SAM" id="Phobius"/>
    </source>
</evidence>
<dbReference type="Pfam" id="PF10099">
    <property type="entry name" value="RskA_C"/>
    <property type="match status" value="1"/>
</dbReference>
<keyword evidence="1" id="KW-0812">Transmembrane</keyword>
<proteinExistence type="predicted"/>
<dbReference type="Proteomes" id="UP000179069">
    <property type="component" value="Unassembled WGS sequence"/>
</dbReference>
<dbReference type="AlphaFoldDB" id="A0A1G1VNY6"/>
<dbReference type="InterPro" id="IPR018764">
    <property type="entry name" value="RskA_C"/>
</dbReference>
<protein>
    <recommendedName>
        <fullName evidence="2">Anti-sigma K factor RskA C-terminal domain-containing protein</fullName>
    </recommendedName>
</protein>
<sequence>MQRQRLLGAIIIILVIVGLVLFLRGDQTQEEKQTTSEGEGVRIEDVVSDLSKQLGVTIPEDVERASLTDVGGGGASGLATRKYEDGTFTHTLLAALPDLQPGKFYQGWLIRGTEGDENYEIISTGQMRQAKGGYLLEFSSADDLRDHARVLVSLESVNDQTPETRVLEGSF</sequence>
<evidence type="ECO:0000259" key="2">
    <source>
        <dbReference type="Pfam" id="PF10099"/>
    </source>
</evidence>
<reference evidence="3 4" key="1">
    <citation type="journal article" date="2016" name="Nat. Commun.">
        <title>Thousands of microbial genomes shed light on interconnected biogeochemical processes in an aquifer system.</title>
        <authorList>
            <person name="Anantharaman K."/>
            <person name="Brown C.T."/>
            <person name="Hug L.A."/>
            <person name="Sharon I."/>
            <person name="Castelle C.J."/>
            <person name="Probst A.J."/>
            <person name="Thomas B.C."/>
            <person name="Singh A."/>
            <person name="Wilkins M.J."/>
            <person name="Karaoz U."/>
            <person name="Brodie E.L."/>
            <person name="Williams K.H."/>
            <person name="Hubbard S.S."/>
            <person name="Banfield J.F."/>
        </authorList>
    </citation>
    <scope>NUCLEOTIDE SEQUENCE [LARGE SCALE GENOMIC DNA]</scope>
</reference>